<proteinExistence type="predicted"/>
<reference evidence="1" key="1">
    <citation type="submission" date="2018-11" db="EMBL/GenBank/DDBJ databases">
        <authorList>
            <consortium name="Pathogen Informatics"/>
        </authorList>
    </citation>
    <scope>NUCLEOTIDE SEQUENCE</scope>
</reference>
<keyword evidence="2" id="KW-1185">Reference proteome</keyword>
<gene>
    <name evidence="1" type="ORF">PXEA_LOCUS23400</name>
</gene>
<dbReference type="Proteomes" id="UP000784294">
    <property type="component" value="Unassembled WGS sequence"/>
</dbReference>
<evidence type="ECO:0000313" key="1">
    <source>
        <dbReference type="EMBL" id="VEL29960.1"/>
    </source>
</evidence>
<dbReference type="OrthoDB" id="20295at2759"/>
<name>A0A3S5CR96_9PLAT</name>
<dbReference type="EMBL" id="CAAALY010108018">
    <property type="protein sequence ID" value="VEL29960.1"/>
    <property type="molecule type" value="Genomic_DNA"/>
</dbReference>
<accession>A0A3S5CR96</accession>
<comment type="caution">
    <text evidence="1">The sequence shown here is derived from an EMBL/GenBank/DDBJ whole genome shotgun (WGS) entry which is preliminary data.</text>
</comment>
<protein>
    <submittedName>
        <fullName evidence="1">Uncharacterized protein</fullName>
    </submittedName>
</protein>
<evidence type="ECO:0000313" key="2">
    <source>
        <dbReference type="Proteomes" id="UP000784294"/>
    </source>
</evidence>
<dbReference type="AlphaFoldDB" id="A0A3S5CR96"/>
<organism evidence="1 2">
    <name type="scientific">Protopolystoma xenopodis</name>
    <dbReference type="NCBI Taxonomy" id="117903"/>
    <lineage>
        <taxon>Eukaryota</taxon>
        <taxon>Metazoa</taxon>
        <taxon>Spiralia</taxon>
        <taxon>Lophotrochozoa</taxon>
        <taxon>Platyhelminthes</taxon>
        <taxon>Monogenea</taxon>
        <taxon>Polyopisthocotylea</taxon>
        <taxon>Polystomatidea</taxon>
        <taxon>Polystomatidae</taxon>
        <taxon>Protopolystoma</taxon>
    </lineage>
</organism>
<sequence length="58" mass="6440">MLHPSHLTNPHLRARLAEVVESLVPQRDDDAEQETGWNRQAASGLLSGVARTLDMFVC</sequence>